<sequence length="225" mass="24733">MKRETQGRRLVRGFRLRMVSSSCIVIVLNPCDPPSGAWRSLLHPEFGDPSAGQPTGLQGRGRVRGLGLFGEQRLQRATAIPSSCVSPRRNARVDYRVFAIHLQPAAALRDIVQSDTAKQIRAFPSVERSTAQELTFYAETLSDVEKLKAVCAMALVCVRAPRPGPLTSAREQNPPPVKFGTNGFMDAGWRTESGRNGPKNPSVNFDVNGGQVVFCWITERCLRGE</sequence>
<dbReference type="EMBL" id="CADEAL010004062">
    <property type="protein sequence ID" value="CAB1450687.1"/>
    <property type="molecule type" value="Genomic_DNA"/>
</dbReference>
<gene>
    <name evidence="1" type="ORF">PLEPLA_LOCUS38379</name>
</gene>
<organism evidence="1 2">
    <name type="scientific">Pleuronectes platessa</name>
    <name type="common">European plaice</name>
    <dbReference type="NCBI Taxonomy" id="8262"/>
    <lineage>
        <taxon>Eukaryota</taxon>
        <taxon>Metazoa</taxon>
        <taxon>Chordata</taxon>
        <taxon>Craniata</taxon>
        <taxon>Vertebrata</taxon>
        <taxon>Euteleostomi</taxon>
        <taxon>Actinopterygii</taxon>
        <taxon>Neopterygii</taxon>
        <taxon>Teleostei</taxon>
        <taxon>Neoteleostei</taxon>
        <taxon>Acanthomorphata</taxon>
        <taxon>Carangaria</taxon>
        <taxon>Pleuronectiformes</taxon>
        <taxon>Pleuronectoidei</taxon>
        <taxon>Pleuronectidae</taxon>
        <taxon>Pleuronectes</taxon>
    </lineage>
</organism>
<dbReference type="AlphaFoldDB" id="A0A9N7VJW1"/>
<dbReference type="Proteomes" id="UP001153269">
    <property type="component" value="Unassembled WGS sequence"/>
</dbReference>
<evidence type="ECO:0000313" key="1">
    <source>
        <dbReference type="EMBL" id="CAB1450687.1"/>
    </source>
</evidence>
<proteinExistence type="predicted"/>
<evidence type="ECO:0000313" key="2">
    <source>
        <dbReference type="Proteomes" id="UP001153269"/>
    </source>
</evidence>
<reference evidence="1" key="1">
    <citation type="submission" date="2020-03" db="EMBL/GenBank/DDBJ databases">
        <authorList>
            <person name="Weist P."/>
        </authorList>
    </citation>
    <scope>NUCLEOTIDE SEQUENCE</scope>
</reference>
<feature type="non-terminal residue" evidence="1">
    <location>
        <position position="225"/>
    </location>
</feature>
<name>A0A9N7VJW1_PLEPL</name>
<accession>A0A9N7VJW1</accession>
<protein>
    <submittedName>
        <fullName evidence="1">Uncharacterized protein</fullName>
    </submittedName>
</protein>
<keyword evidence="2" id="KW-1185">Reference proteome</keyword>
<comment type="caution">
    <text evidence="1">The sequence shown here is derived from an EMBL/GenBank/DDBJ whole genome shotgun (WGS) entry which is preliminary data.</text>
</comment>